<keyword evidence="1" id="KW-0812">Transmembrane</keyword>
<protein>
    <submittedName>
        <fullName evidence="2">Uncharacterized protein</fullName>
    </submittedName>
</protein>
<reference evidence="2 3" key="1">
    <citation type="journal article" date="2015" name="Environ. Microbiol.">
        <title>Genome analyses suggest the presence of polyploidy and recent human-driven expansions in eight global populations of the honeybee pathogen Nosema ceranae.</title>
        <authorList>
            <person name="Pelin A."/>
            <person name="Selman M."/>
            <person name="Aris-Brosou S."/>
            <person name="Farinelli L."/>
            <person name="Corradi N."/>
        </authorList>
    </citation>
    <scope>NUCLEOTIDE SEQUENCE [LARGE SCALE GENOMIC DNA]</scope>
    <source>
        <strain evidence="2 3">PA08 1199</strain>
    </source>
</reference>
<evidence type="ECO:0000313" key="2">
    <source>
        <dbReference type="EMBL" id="KKO75003.1"/>
    </source>
</evidence>
<proteinExistence type="predicted"/>
<feature type="transmembrane region" description="Helical" evidence="1">
    <location>
        <begin position="61"/>
        <end position="79"/>
    </location>
</feature>
<keyword evidence="1" id="KW-0472">Membrane</keyword>
<name>A0A0F9WPX5_9MICR</name>
<dbReference type="GeneID" id="36320253"/>
<keyword evidence="3" id="KW-1185">Reference proteome</keyword>
<dbReference type="Proteomes" id="UP000034350">
    <property type="component" value="Unassembled WGS sequence"/>
</dbReference>
<dbReference type="EMBL" id="JPQZ01000036">
    <property type="protein sequence ID" value="KKO75003.1"/>
    <property type="molecule type" value="Genomic_DNA"/>
</dbReference>
<evidence type="ECO:0000256" key="1">
    <source>
        <dbReference type="SAM" id="Phobius"/>
    </source>
</evidence>
<keyword evidence="1" id="KW-1133">Transmembrane helix</keyword>
<accession>A0A0F9WPX5</accession>
<sequence length="86" mass="10200">MQEFKSFEALIRKMCIFKIMNKNGSIFFKKSFYNILICVNEIIVLMLHLEHNICFLNELNFFISTILALAFVSDIFVPYKSLHLLF</sequence>
<feature type="transmembrane region" description="Helical" evidence="1">
    <location>
        <begin position="32"/>
        <end position="49"/>
    </location>
</feature>
<gene>
    <name evidence="2" type="ORF">AAJ76_3600021165</name>
</gene>
<evidence type="ECO:0000313" key="3">
    <source>
        <dbReference type="Proteomes" id="UP000034350"/>
    </source>
</evidence>
<dbReference type="VEuPathDB" id="MicrosporidiaDB:AAJ76_3600021165"/>
<organism evidence="2 3">
    <name type="scientific">Vairimorpha ceranae</name>
    <dbReference type="NCBI Taxonomy" id="40302"/>
    <lineage>
        <taxon>Eukaryota</taxon>
        <taxon>Fungi</taxon>
        <taxon>Fungi incertae sedis</taxon>
        <taxon>Microsporidia</taxon>
        <taxon>Nosematidae</taxon>
        <taxon>Vairimorpha</taxon>
    </lineage>
</organism>
<dbReference type="RefSeq" id="XP_024330745.1">
    <property type="nucleotide sequence ID" value="XM_024475317.1"/>
</dbReference>
<dbReference type="AlphaFoldDB" id="A0A0F9WPX5"/>
<comment type="caution">
    <text evidence="2">The sequence shown here is derived from an EMBL/GenBank/DDBJ whole genome shotgun (WGS) entry which is preliminary data.</text>
</comment>